<keyword evidence="2" id="KW-1185">Reference proteome</keyword>
<organism evidence="1 2">
    <name type="scientific">Austropuccinia psidii MF-1</name>
    <dbReference type="NCBI Taxonomy" id="1389203"/>
    <lineage>
        <taxon>Eukaryota</taxon>
        <taxon>Fungi</taxon>
        <taxon>Dikarya</taxon>
        <taxon>Basidiomycota</taxon>
        <taxon>Pucciniomycotina</taxon>
        <taxon>Pucciniomycetes</taxon>
        <taxon>Pucciniales</taxon>
        <taxon>Sphaerophragmiaceae</taxon>
        <taxon>Austropuccinia</taxon>
    </lineage>
</organism>
<comment type="caution">
    <text evidence="1">The sequence shown here is derived from an EMBL/GenBank/DDBJ whole genome shotgun (WGS) entry which is preliminary data.</text>
</comment>
<dbReference type="Proteomes" id="UP000765509">
    <property type="component" value="Unassembled WGS sequence"/>
</dbReference>
<gene>
    <name evidence="1" type="ORF">O181_014812</name>
</gene>
<name>A0A9Q3C2D1_9BASI</name>
<protein>
    <submittedName>
        <fullName evidence="1">Uncharacterized protein</fullName>
    </submittedName>
</protein>
<evidence type="ECO:0000313" key="2">
    <source>
        <dbReference type="Proteomes" id="UP000765509"/>
    </source>
</evidence>
<accession>A0A9Q3C2D1</accession>
<proteinExistence type="predicted"/>
<evidence type="ECO:0000313" key="1">
    <source>
        <dbReference type="EMBL" id="MBW0475097.1"/>
    </source>
</evidence>
<dbReference type="EMBL" id="AVOT02003989">
    <property type="protein sequence ID" value="MBW0475097.1"/>
    <property type="molecule type" value="Genomic_DNA"/>
</dbReference>
<sequence>MLVMLADKHRRNAGLLSDPSGHMARGVPNQDALVRTPLWLMMMKAFPSGNGRWDPKQADGHHPMVTSLLDRRKVIIWPMKDGDGKRTLELGPILTMSCHPWYSNAKNKTNQIPCNKTLLFPVCLASKLHGNRPWPKWYPMVAGLDPRPSSKPHKDVLTCEPEHEVAPTQSMENLLVSPNFTFFTLPNLSSPFLQPSPACPTPPHSVIIIDDTPVGSPLPFLHPLLPRFLPQRSLPFPARTQPLPPLIPTMRLAWNSLTCDQH</sequence>
<dbReference type="AlphaFoldDB" id="A0A9Q3C2D1"/>
<reference evidence="1" key="1">
    <citation type="submission" date="2021-03" db="EMBL/GenBank/DDBJ databases">
        <title>Draft genome sequence of rust myrtle Austropuccinia psidii MF-1, a brazilian biotype.</title>
        <authorList>
            <person name="Quecine M.C."/>
            <person name="Pachon D.M.R."/>
            <person name="Bonatelli M.L."/>
            <person name="Correr F.H."/>
            <person name="Franceschini L.M."/>
            <person name="Leite T.F."/>
            <person name="Margarido G.R.A."/>
            <person name="Almeida C.A."/>
            <person name="Ferrarezi J.A."/>
            <person name="Labate C.A."/>
        </authorList>
    </citation>
    <scope>NUCLEOTIDE SEQUENCE</scope>
    <source>
        <strain evidence="1">MF-1</strain>
    </source>
</reference>